<evidence type="ECO:0000313" key="15">
    <source>
        <dbReference type="EMBL" id="GHD37280.1"/>
    </source>
</evidence>
<evidence type="ECO:0000256" key="9">
    <source>
        <dbReference type="ARBA" id="ARBA00022490"/>
    </source>
</evidence>
<keyword evidence="16" id="KW-1185">Reference proteome</keyword>
<comment type="caution">
    <text evidence="15">The sequence shown here is derived from an EMBL/GenBank/DDBJ whole genome shotgun (WGS) entry which is preliminary data.</text>
</comment>
<dbReference type="AlphaFoldDB" id="A0A919CMH1"/>
<evidence type="ECO:0000256" key="11">
    <source>
        <dbReference type="ARBA" id="ARBA00023235"/>
    </source>
</evidence>
<evidence type="ECO:0000313" key="16">
    <source>
        <dbReference type="Proteomes" id="UP000644693"/>
    </source>
</evidence>
<comment type="similarity">
    <text evidence="4 13 14">Belongs to the triosephosphate isomerase family.</text>
</comment>
<dbReference type="PROSITE" id="PS51440">
    <property type="entry name" value="TIM_2"/>
    <property type="match status" value="1"/>
</dbReference>
<evidence type="ECO:0000256" key="5">
    <source>
        <dbReference type="ARBA" id="ARBA00011738"/>
    </source>
</evidence>
<dbReference type="Gene3D" id="3.20.20.70">
    <property type="entry name" value="Aldolase class I"/>
    <property type="match status" value="1"/>
</dbReference>
<dbReference type="SUPFAM" id="SSF51351">
    <property type="entry name" value="Triosephosphate isomerase (TIM)"/>
    <property type="match status" value="1"/>
</dbReference>
<accession>A0A919CMH1</accession>
<comment type="pathway">
    <text evidence="13 14">Carbohydrate degradation; glycolysis; D-glyceraldehyde 3-phosphate from glycerone phosphate: step 1/1.</text>
</comment>
<reference evidence="15" key="2">
    <citation type="submission" date="2020-09" db="EMBL/GenBank/DDBJ databases">
        <authorList>
            <person name="Sun Q."/>
            <person name="Kim S."/>
        </authorList>
    </citation>
    <scope>NUCLEOTIDE SEQUENCE</scope>
    <source>
        <strain evidence="15">KCTC 23430</strain>
    </source>
</reference>
<dbReference type="GO" id="GO:0006096">
    <property type="term" value="P:glycolytic process"/>
    <property type="evidence" value="ECO:0007669"/>
    <property type="project" value="UniProtKB-UniRule"/>
</dbReference>
<evidence type="ECO:0000256" key="13">
    <source>
        <dbReference type="HAMAP-Rule" id="MF_00147"/>
    </source>
</evidence>
<keyword evidence="9 13" id="KW-0963">Cytoplasm</keyword>
<dbReference type="EC" id="5.3.1.1" evidence="6 13"/>
<gene>
    <name evidence="13 15" type="primary">tpiA</name>
    <name evidence="15" type="ORF">GCM10007053_26650</name>
</gene>
<evidence type="ECO:0000256" key="7">
    <source>
        <dbReference type="ARBA" id="ARBA00019397"/>
    </source>
</evidence>
<proteinExistence type="inferred from homology"/>
<dbReference type="RefSeq" id="WP_189478263.1">
    <property type="nucleotide sequence ID" value="NZ_BMYM01000002.1"/>
</dbReference>
<comment type="pathway">
    <text evidence="2 13 14">Carbohydrate biosynthesis; gluconeogenesis.</text>
</comment>
<comment type="subunit">
    <text evidence="5 13 14">Homodimer.</text>
</comment>
<dbReference type="Proteomes" id="UP000644693">
    <property type="component" value="Unassembled WGS sequence"/>
</dbReference>
<dbReference type="GO" id="GO:0046166">
    <property type="term" value="P:glyceraldehyde-3-phosphate biosynthetic process"/>
    <property type="evidence" value="ECO:0007669"/>
    <property type="project" value="TreeGrafter"/>
</dbReference>
<keyword evidence="8 13" id="KW-0312">Gluconeogenesis</keyword>
<dbReference type="GO" id="GO:0006094">
    <property type="term" value="P:gluconeogenesis"/>
    <property type="evidence" value="ECO:0007669"/>
    <property type="project" value="UniProtKB-UniRule"/>
</dbReference>
<evidence type="ECO:0000256" key="10">
    <source>
        <dbReference type="ARBA" id="ARBA00023152"/>
    </source>
</evidence>
<dbReference type="PANTHER" id="PTHR21139:SF42">
    <property type="entry name" value="TRIOSEPHOSPHATE ISOMERASE"/>
    <property type="match status" value="1"/>
</dbReference>
<comment type="pathway">
    <text evidence="3">Carbohydrate metabolism; erythritol degradation.</text>
</comment>
<reference evidence="15" key="1">
    <citation type="journal article" date="2014" name="Int. J. Syst. Evol. Microbiol.">
        <title>Complete genome sequence of Corynebacterium casei LMG S-19264T (=DSM 44701T), isolated from a smear-ripened cheese.</title>
        <authorList>
            <consortium name="US DOE Joint Genome Institute (JGI-PGF)"/>
            <person name="Walter F."/>
            <person name="Albersmeier A."/>
            <person name="Kalinowski J."/>
            <person name="Ruckert C."/>
        </authorList>
    </citation>
    <scope>NUCLEOTIDE SEQUENCE</scope>
    <source>
        <strain evidence="15">KCTC 23430</strain>
    </source>
</reference>
<comment type="subcellular location">
    <subcellularLocation>
        <location evidence="13 14">Cytoplasm</location>
    </subcellularLocation>
</comment>
<dbReference type="InterPro" id="IPR022896">
    <property type="entry name" value="TrioseP_Isoase_bac/euk"/>
</dbReference>
<dbReference type="PROSITE" id="PS00171">
    <property type="entry name" value="TIM_1"/>
    <property type="match status" value="1"/>
</dbReference>
<dbReference type="FunFam" id="3.20.20.70:FF:000020">
    <property type="entry name" value="Triosephosphate isomerase"/>
    <property type="match status" value="1"/>
</dbReference>
<evidence type="ECO:0000256" key="8">
    <source>
        <dbReference type="ARBA" id="ARBA00022432"/>
    </source>
</evidence>
<feature type="binding site" evidence="13">
    <location>
        <position position="170"/>
    </location>
    <ligand>
        <name>substrate</name>
    </ligand>
</feature>
<dbReference type="HAMAP" id="MF_00147_B">
    <property type="entry name" value="TIM_B"/>
    <property type="match status" value="1"/>
</dbReference>
<keyword evidence="11 13" id="KW-0413">Isomerase</keyword>
<comment type="function">
    <text evidence="12 13">Involved in the gluconeogenesis. Catalyzes stereospecifically the conversion of dihydroxyacetone phosphate (DHAP) to D-glyceraldehyde-3-phosphate (G3P).</text>
</comment>
<dbReference type="GO" id="GO:0019563">
    <property type="term" value="P:glycerol catabolic process"/>
    <property type="evidence" value="ECO:0007669"/>
    <property type="project" value="TreeGrafter"/>
</dbReference>
<dbReference type="CDD" id="cd00311">
    <property type="entry name" value="TIM"/>
    <property type="match status" value="1"/>
</dbReference>
<dbReference type="InterPro" id="IPR013785">
    <property type="entry name" value="Aldolase_TIM"/>
</dbReference>
<dbReference type="InterPro" id="IPR020861">
    <property type="entry name" value="Triosephosphate_isomerase_AS"/>
</dbReference>
<feature type="active site" description="Proton acceptor" evidence="13">
    <location>
        <position position="164"/>
    </location>
</feature>
<dbReference type="GO" id="GO:0004807">
    <property type="term" value="F:triose-phosphate isomerase activity"/>
    <property type="evidence" value="ECO:0007669"/>
    <property type="project" value="UniProtKB-UniRule"/>
</dbReference>
<feature type="binding site" evidence="13">
    <location>
        <begin position="9"/>
        <end position="11"/>
    </location>
    <ligand>
        <name>substrate</name>
    </ligand>
</feature>
<evidence type="ECO:0000256" key="6">
    <source>
        <dbReference type="ARBA" id="ARBA00011940"/>
    </source>
</evidence>
<dbReference type="Pfam" id="PF00121">
    <property type="entry name" value="TIM"/>
    <property type="match status" value="1"/>
</dbReference>
<evidence type="ECO:0000256" key="1">
    <source>
        <dbReference type="ARBA" id="ARBA00000474"/>
    </source>
</evidence>
<comment type="catalytic activity">
    <reaction evidence="1 13 14">
        <text>D-glyceraldehyde 3-phosphate = dihydroxyacetone phosphate</text>
        <dbReference type="Rhea" id="RHEA:18585"/>
        <dbReference type="ChEBI" id="CHEBI:57642"/>
        <dbReference type="ChEBI" id="CHEBI:59776"/>
        <dbReference type="EC" id="5.3.1.1"/>
    </reaction>
</comment>
<name>A0A919CMH1_9GAMM</name>
<evidence type="ECO:0000256" key="12">
    <source>
        <dbReference type="ARBA" id="ARBA00055680"/>
    </source>
</evidence>
<dbReference type="EMBL" id="BMYM01000002">
    <property type="protein sequence ID" value="GHD37280.1"/>
    <property type="molecule type" value="Genomic_DNA"/>
</dbReference>
<protein>
    <recommendedName>
        <fullName evidence="7 13">Triosephosphate isomerase</fullName>
        <shortName evidence="13">TIM</shortName>
        <shortName evidence="13">TPI</shortName>
        <ecNumber evidence="6 13">5.3.1.1</ecNumber>
    </recommendedName>
    <alternativeName>
        <fullName evidence="13">Triose-phosphate isomerase</fullName>
    </alternativeName>
</protein>
<dbReference type="PANTHER" id="PTHR21139">
    <property type="entry name" value="TRIOSEPHOSPHATE ISOMERASE"/>
    <property type="match status" value="1"/>
</dbReference>
<evidence type="ECO:0000256" key="3">
    <source>
        <dbReference type="ARBA" id="ARBA00004939"/>
    </source>
</evidence>
<evidence type="ECO:0000256" key="14">
    <source>
        <dbReference type="RuleBase" id="RU363013"/>
    </source>
</evidence>
<organism evidence="15 16">
    <name type="scientific">Parahalioglobus pacificus</name>
    <dbReference type="NCBI Taxonomy" id="930806"/>
    <lineage>
        <taxon>Bacteria</taxon>
        <taxon>Pseudomonadati</taxon>
        <taxon>Pseudomonadota</taxon>
        <taxon>Gammaproteobacteria</taxon>
        <taxon>Cellvibrionales</taxon>
        <taxon>Halieaceae</taxon>
        <taxon>Parahalioglobus</taxon>
    </lineage>
</organism>
<dbReference type="NCBIfam" id="TIGR00419">
    <property type="entry name" value="tim"/>
    <property type="match status" value="1"/>
</dbReference>
<evidence type="ECO:0000256" key="2">
    <source>
        <dbReference type="ARBA" id="ARBA00004742"/>
    </source>
</evidence>
<keyword evidence="10 13" id="KW-0324">Glycolysis</keyword>
<feature type="active site" description="Electrophile" evidence="13">
    <location>
        <position position="94"/>
    </location>
</feature>
<dbReference type="InterPro" id="IPR035990">
    <property type="entry name" value="TIM_sf"/>
</dbReference>
<feature type="binding site" evidence="13">
    <location>
        <position position="209"/>
    </location>
    <ligand>
        <name>substrate</name>
    </ligand>
</feature>
<sequence length="248" mass="25672">MRRPLVAGNWKMNGSIASVDSLLSGLSQLKMAKTVDLAVCPSFVFLQQATAALTGSGIKVGAQDCSPVSDGAYTGDISASMLVDQGCALVLIGHSERREYHQEGDALLAEKLATVVTLGLAPVLCVGETREQREAGDAEQVVGEQLRGALMNQSSLEGLVIAYEPVWAIGTGLTATPEQAQAMHAYIRNELASIEGVSANETRLLYGGSVKAANAVELFAQPDIDGALVGGAALDAVEFGKIIDAAAG</sequence>
<dbReference type="GO" id="GO:0005829">
    <property type="term" value="C:cytosol"/>
    <property type="evidence" value="ECO:0007669"/>
    <property type="project" value="TreeGrafter"/>
</dbReference>
<evidence type="ECO:0000256" key="4">
    <source>
        <dbReference type="ARBA" id="ARBA00007422"/>
    </source>
</evidence>
<dbReference type="InterPro" id="IPR000652">
    <property type="entry name" value="Triosephosphate_isomerase"/>
</dbReference>
<feature type="binding site" evidence="13">
    <location>
        <begin position="230"/>
        <end position="231"/>
    </location>
    <ligand>
        <name>substrate</name>
    </ligand>
</feature>